<feature type="region of interest" description="Disordered" evidence="1">
    <location>
        <begin position="80"/>
        <end position="100"/>
    </location>
</feature>
<sequence>MESPDLTQTQADACAAHKCSNGEENNVPPPSVQRAGNGQPRQPLAALGAARDAPEREPQREFIPLSDGERAELLAYLAEEAAAQPPAPKVAQDPSARKRRADALAAARGHEAVDVDAHAAAALDDAYAPRDRVCMAGTGATYPKHEWDWVYLKHEDQRKRTIEILEGLGYLNVADDVVNKVSRLYFDNRETLSPLECCNDMREAALTKASWNRLINKILNYMMTYDPNRAGPEPAHGPILRQMWAELQKVGITVNGDVEGKLAGLGVKGAYSSCHMSGDTAELSKASSLFHKLWIVAATRDKLDPIIKQTIDCSFGNATANSGEIESLRTDKHGSFHGAANDVAPLCKRYVNPQHARAANEMFLGRGAVPRGTKLLIGNFGKDVIAHAIERGCFGKYFRCIDVGGLDFRRLPLSEICYTGDKGRGRLRDDFDEVDRLLEEKYPGVHKVHDFLRQNGLRDALRGNKPTRTRGARQIVTPTCTLFQGLATGHTPVIKSFRALTVSAGMVYGNPESLDLLQGWDDDWAEKAALETSIDCKISDLEMATVDASDLAKVGGARPWESITVPKRRITENQHGEPVLKKLRDEGKKPATCFACGNKFLYGGGLTAGFRCARGTKPGCGSRGQTKLD</sequence>
<dbReference type="AlphaFoldDB" id="A0A8J2SXZ6"/>
<dbReference type="Proteomes" id="UP000789595">
    <property type="component" value="Unassembled WGS sequence"/>
</dbReference>
<organism evidence="2 3">
    <name type="scientific">Pelagomonas calceolata</name>
    <dbReference type="NCBI Taxonomy" id="35677"/>
    <lineage>
        <taxon>Eukaryota</taxon>
        <taxon>Sar</taxon>
        <taxon>Stramenopiles</taxon>
        <taxon>Ochrophyta</taxon>
        <taxon>Pelagophyceae</taxon>
        <taxon>Pelagomonadales</taxon>
        <taxon>Pelagomonadaceae</taxon>
        <taxon>Pelagomonas</taxon>
    </lineage>
</organism>
<name>A0A8J2SXZ6_9STRA</name>
<reference evidence="2" key="1">
    <citation type="submission" date="2021-11" db="EMBL/GenBank/DDBJ databases">
        <authorList>
            <consortium name="Genoscope - CEA"/>
            <person name="William W."/>
        </authorList>
    </citation>
    <scope>NUCLEOTIDE SEQUENCE</scope>
</reference>
<proteinExistence type="predicted"/>
<evidence type="ECO:0000256" key="1">
    <source>
        <dbReference type="SAM" id="MobiDB-lite"/>
    </source>
</evidence>
<feature type="compositionally biased region" description="Polar residues" evidence="1">
    <location>
        <begin position="1"/>
        <end position="11"/>
    </location>
</feature>
<gene>
    <name evidence="2" type="ORF">PECAL_5P02100</name>
</gene>
<evidence type="ECO:0000313" key="2">
    <source>
        <dbReference type="EMBL" id="CAH0375674.1"/>
    </source>
</evidence>
<feature type="region of interest" description="Disordered" evidence="1">
    <location>
        <begin position="1"/>
        <end position="67"/>
    </location>
</feature>
<accession>A0A8J2SXZ6</accession>
<evidence type="ECO:0000313" key="3">
    <source>
        <dbReference type="Proteomes" id="UP000789595"/>
    </source>
</evidence>
<dbReference type="EMBL" id="CAKKNE010000005">
    <property type="protein sequence ID" value="CAH0375674.1"/>
    <property type="molecule type" value="Genomic_DNA"/>
</dbReference>
<keyword evidence="3" id="KW-1185">Reference proteome</keyword>
<protein>
    <submittedName>
        <fullName evidence="2">Uncharacterized protein</fullName>
    </submittedName>
</protein>
<comment type="caution">
    <text evidence="2">The sequence shown here is derived from an EMBL/GenBank/DDBJ whole genome shotgun (WGS) entry which is preliminary data.</text>
</comment>